<dbReference type="InterPro" id="IPR029044">
    <property type="entry name" value="Nucleotide-diphossugar_trans"/>
</dbReference>
<comment type="function">
    <text evidence="7">Catalyzes the formation of 4-diphosphocytidyl-2-C-methyl-D-erythritol from CTP and 2-C-methyl-D-erythritol 4-phosphate (MEP).</text>
</comment>
<dbReference type="CDD" id="cd02516">
    <property type="entry name" value="CDP-ME_synthetase"/>
    <property type="match status" value="1"/>
</dbReference>
<evidence type="ECO:0000256" key="6">
    <source>
        <dbReference type="ARBA" id="ARBA00023229"/>
    </source>
</evidence>
<keyword evidence="4 7" id="KW-0808">Transferase</keyword>
<dbReference type="InterPro" id="IPR050088">
    <property type="entry name" value="IspD/TarI_cytidylyltransf_bact"/>
</dbReference>
<accession>A0A7V9A2D2</accession>
<dbReference type="SUPFAM" id="SSF53448">
    <property type="entry name" value="Nucleotide-diphospho-sugar transferases"/>
    <property type="match status" value="1"/>
</dbReference>
<evidence type="ECO:0000256" key="7">
    <source>
        <dbReference type="HAMAP-Rule" id="MF_00108"/>
    </source>
</evidence>
<dbReference type="InterPro" id="IPR018294">
    <property type="entry name" value="ISPD_synthase_CS"/>
</dbReference>
<comment type="catalytic activity">
    <reaction evidence="1 7">
        <text>2-C-methyl-D-erythritol 4-phosphate + CTP + H(+) = 4-CDP-2-C-methyl-D-erythritol + diphosphate</text>
        <dbReference type="Rhea" id="RHEA:13429"/>
        <dbReference type="ChEBI" id="CHEBI:15378"/>
        <dbReference type="ChEBI" id="CHEBI:33019"/>
        <dbReference type="ChEBI" id="CHEBI:37563"/>
        <dbReference type="ChEBI" id="CHEBI:57823"/>
        <dbReference type="ChEBI" id="CHEBI:58262"/>
        <dbReference type="EC" id="2.7.7.60"/>
    </reaction>
</comment>
<dbReference type="Proteomes" id="UP000577408">
    <property type="component" value="Unassembled WGS sequence"/>
</dbReference>
<keyword evidence="9" id="KW-1185">Reference proteome</keyword>
<dbReference type="GO" id="GO:0019288">
    <property type="term" value="P:isopentenyl diphosphate biosynthetic process, methylerythritol 4-phosphate pathway"/>
    <property type="evidence" value="ECO:0007669"/>
    <property type="project" value="UniProtKB-UniRule"/>
</dbReference>
<dbReference type="PANTHER" id="PTHR32125">
    <property type="entry name" value="2-C-METHYL-D-ERYTHRITOL 4-PHOSPHATE CYTIDYLYLTRANSFERASE, CHLOROPLASTIC"/>
    <property type="match status" value="1"/>
</dbReference>
<evidence type="ECO:0000256" key="4">
    <source>
        <dbReference type="ARBA" id="ARBA00022679"/>
    </source>
</evidence>
<evidence type="ECO:0000256" key="3">
    <source>
        <dbReference type="ARBA" id="ARBA00009789"/>
    </source>
</evidence>
<dbReference type="EMBL" id="JABFED010000007">
    <property type="protein sequence ID" value="MBA1838116.1"/>
    <property type="molecule type" value="Genomic_DNA"/>
</dbReference>
<feature type="site" description="Positions MEP for the nucleophilic attack" evidence="7">
    <location>
        <position position="227"/>
    </location>
</feature>
<evidence type="ECO:0000313" key="8">
    <source>
        <dbReference type="EMBL" id="MBA1838116.1"/>
    </source>
</evidence>
<dbReference type="NCBIfam" id="TIGR00453">
    <property type="entry name" value="ispD"/>
    <property type="match status" value="1"/>
</dbReference>
<name>A0A7V9A2D2_9CORY</name>
<dbReference type="InterPro" id="IPR001228">
    <property type="entry name" value="IspD"/>
</dbReference>
<dbReference type="GO" id="GO:0050518">
    <property type="term" value="F:2-C-methyl-D-erythritol 4-phosphate cytidylyltransferase activity"/>
    <property type="evidence" value="ECO:0007669"/>
    <property type="project" value="UniProtKB-UniRule"/>
</dbReference>
<comment type="pathway">
    <text evidence="2 7">Isoprenoid biosynthesis; isopentenyl diphosphate biosynthesis via DXP pathway; isopentenyl diphosphate from 1-deoxy-D-xylulose 5-phosphate: step 2/6.</text>
</comment>
<dbReference type="HAMAP" id="MF_00108">
    <property type="entry name" value="IspD"/>
    <property type="match status" value="1"/>
</dbReference>
<organism evidence="8 9">
    <name type="scientific">Corynebacterium wankanglinii</name>
    <dbReference type="NCBI Taxonomy" id="2735136"/>
    <lineage>
        <taxon>Bacteria</taxon>
        <taxon>Bacillati</taxon>
        <taxon>Actinomycetota</taxon>
        <taxon>Actinomycetes</taxon>
        <taxon>Mycobacteriales</taxon>
        <taxon>Corynebacteriaceae</taxon>
        <taxon>Corynebacterium</taxon>
    </lineage>
</organism>
<dbReference type="UniPathway" id="UPA00056">
    <property type="reaction ID" value="UER00093"/>
</dbReference>
<dbReference type="Pfam" id="PF01128">
    <property type="entry name" value="IspD"/>
    <property type="match status" value="1"/>
</dbReference>
<dbReference type="FunFam" id="3.90.550.10:FF:000003">
    <property type="entry name" value="2-C-methyl-D-erythritol 4-phosphate cytidylyltransferase"/>
    <property type="match status" value="1"/>
</dbReference>
<keyword evidence="5 7" id="KW-0548">Nucleotidyltransferase</keyword>
<dbReference type="EC" id="2.7.7.60" evidence="7"/>
<evidence type="ECO:0000256" key="2">
    <source>
        <dbReference type="ARBA" id="ARBA00004787"/>
    </source>
</evidence>
<comment type="similarity">
    <text evidence="3 7">Belongs to the IspD/TarI cytidylyltransferase family. IspD subfamily.</text>
</comment>
<feature type="site" description="Transition state stabilizer" evidence="7">
    <location>
        <position position="43"/>
    </location>
</feature>
<proteinExistence type="inferred from homology"/>
<keyword evidence="6 7" id="KW-0414">Isoprene biosynthesis</keyword>
<dbReference type="InterPro" id="IPR034683">
    <property type="entry name" value="IspD/TarI"/>
</dbReference>
<reference evidence="8 9" key="1">
    <citation type="submission" date="2020-05" db="EMBL/GenBank/DDBJ databases">
        <title>Descriptions of Corynebacterium xxxx sp. nov., Corynebacterium yyyy sp. nov. and Corynebacterium zzzz sp. nov.</title>
        <authorList>
            <person name="Zhang G."/>
        </authorList>
    </citation>
    <scope>NUCLEOTIDE SEQUENCE [LARGE SCALE GENOMIC DNA]</scope>
    <source>
        <strain evidence="9">zg-913</strain>
    </source>
</reference>
<gene>
    <name evidence="7" type="primary">ispD</name>
    <name evidence="8" type="ORF">HMA55_09505</name>
</gene>
<feature type="site" description="Transition state stabilizer" evidence="7">
    <location>
        <position position="36"/>
    </location>
</feature>
<evidence type="ECO:0000313" key="9">
    <source>
        <dbReference type="Proteomes" id="UP000577408"/>
    </source>
</evidence>
<sequence>MTRWIWTTSPSTTRTTTTKLRRESVAVIAAAGKGTRLGAQVPKAYVSLGGRTLLERSVATMSAVVDRVVVVVSPDMEARARDILSRYNVELAHGGAERADSILAALNTISLTDGCVVVHDAARALTPPEMVHRVVDTVLGGAPAVVPVVPVADTVKRVDGSAIHETLDRSALRAAQTPQGFDLRLLREANRRYLAEKPAFVATDDASLMEWFGVPVIAVEGDPMAFKITTPLDLKLAESVVGSF</sequence>
<dbReference type="PANTHER" id="PTHR32125:SF4">
    <property type="entry name" value="2-C-METHYL-D-ERYTHRITOL 4-PHOSPHATE CYTIDYLYLTRANSFERASE, CHLOROPLASTIC"/>
    <property type="match status" value="1"/>
</dbReference>
<dbReference type="PROSITE" id="PS01295">
    <property type="entry name" value="ISPD"/>
    <property type="match status" value="1"/>
</dbReference>
<feature type="site" description="Positions MEP for the nucleophilic attack" evidence="7">
    <location>
        <position position="169"/>
    </location>
</feature>
<comment type="caution">
    <text evidence="8">The sequence shown here is derived from an EMBL/GenBank/DDBJ whole genome shotgun (WGS) entry which is preliminary data.</text>
</comment>
<evidence type="ECO:0000256" key="5">
    <source>
        <dbReference type="ARBA" id="ARBA00022695"/>
    </source>
</evidence>
<dbReference type="Gene3D" id="3.90.550.10">
    <property type="entry name" value="Spore Coat Polysaccharide Biosynthesis Protein SpsA, Chain A"/>
    <property type="match status" value="1"/>
</dbReference>
<dbReference type="AlphaFoldDB" id="A0A7V9A2D2"/>
<evidence type="ECO:0000256" key="1">
    <source>
        <dbReference type="ARBA" id="ARBA00001282"/>
    </source>
</evidence>
<protein>
    <recommendedName>
        <fullName evidence="7">2-C-methyl-D-erythritol 4-phosphate cytidylyltransferase</fullName>
        <ecNumber evidence="7">2.7.7.60</ecNumber>
    </recommendedName>
    <alternativeName>
        <fullName evidence="7">4-diphosphocytidyl-2C-methyl-D-erythritol synthase</fullName>
    </alternativeName>
    <alternativeName>
        <fullName evidence="7">MEP cytidylyltransferase</fullName>
        <shortName evidence="7">MCT</shortName>
    </alternativeName>
</protein>